<gene>
    <name evidence="2" type="ORF">OZSIB_0062</name>
</gene>
<dbReference type="Proteomes" id="UP000252355">
    <property type="component" value="Unassembled WGS sequence"/>
</dbReference>
<sequence length="146" mass="16307">MDPRSIFGETERQELEAAIREAEGKTSGEIRIHIEDTCPGDPFERAKIVFAYLRMGETAQRNGVLFYLAVGSRAFAILADEGINLKVPPGFWDSIRDKAIAEFREGRFKDGLLAGVRAAGEQLAAWFPRQADDRNELSDTISFGER</sequence>
<dbReference type="PANTHER" id="PTHR30373:SF8">
    <property type="entry name" value="BLL7265 PROTEIN"/>
    <property type="match status" value="1"/>
</dbReference>
<evidence type="ECO:0000313" key="2">
    <source>
        <dbReference type="EMBL" id="RCK79422.1"/>
    </source>
</evidence>
<evidence type="ECO:0000313" key="3">
    <source>
        <dbReference type="Proteomes" id="UP000252355"/>
    </source>
</evidence>
<dbReference type="InterPro" id="IPR007621">
    <property type="entry name" value="TPM_dom"/>
</dbReference>
<dbReference type="Pfam" id="PF04536">
    <property type="entry name" value="TPM_phosphatase"/>
    <property type="match status" value="1"/>
</dbReference>
<proteinExistence type="predicted"/>
<comment type="caution">
    <text evidence="2">The sequence shown here is derived from an EMBL/GenBank/DDBJ whole genome shotgun (WGS) entry which is preliminary data.</text>
</comment>
<organism evidence="2 3">
    <name type="scientific">Candidatus Ozemobacter sibiricus</name>
    <dbReference type="NCBI Taxonomy" id="2268124"/>
    <lineage>
        <taxon>Bacteria</taxon>
        <taxon>Candidatus Ozemobacteria</taxon>
        <taxon>Candidatus Ozemobacterales</taxon>
        <taxon>Candidatus Ozemobacteraceae</taxon>
        <taxon>Candidatus Ozemobacter</taxon>
    </lineage>
</organism>
<dbReference type="Gene3D" id="3.10.310.50">
    <property type="match status" value="1"/>
</dbReference>
<dbReference type="AlphaFoldDB" id="A0A367ZPW9"/>
<evidence type="ECO:0000259" key="1">
    <source>
        <dbReference type="Pfam" id="PF04536"/>
    </source>
</evidence>
<protein>
    <recommendedName>
        <fullName evidence="1">TPM domain-containing protein</fullName>
    </recommendedName>
</protein>
<feature type="domain" description="TPM" evidence="1">
    <location>
        <begin position="2"/>
        <end position="121"/>
    </location>
</feature>
<dbReference type="EMBL" id="QOQW01000013">
    <property type="protein sequence ID" value="RCK79422.1"/>
    <property type="molecule type" value="Genomic_DNA"/>
</dbReference>
<reference evidence="2 3" key="1">
    <citation type="submission" date="2018-05" db="EMBL/GenBank/DDBJ databases">
        <title>A metagenomic window into the 2 km-deep terrestrial subsurface aquifer revealed taxonomically and functionally diverse microbial community comprising novel uncultured bacterial lineages.</title>
        <authorList>
            <person name="Kadnikov V.V."/>
            <person name="Mardanov A.V."/>
            <person name="Beletsky A.V."/>
            <person name="Banks D."/>
            <person name="Pimenov N.V."/>
            <person name="Frank Y.A."/>
            <person name="Karnachuk O.V."/>
            <person name="Ravin N.V."/>
        </authorList>
    </citation>
    <scope>NUCLEOTIDE SEQUENCE [LARGE SCALE GENOMIC DNA]</scope>
    <source>
        <strain evidence="2">BY5</strain>
    </source>
</reference>
<accession>A0A367ZPW9</accession>
<dbReference type="PANTHER" id="PTHR30373">
    <property type="entry name" value="UPF0603 PROTEIN YGCG"/>
    <property type="match status" value="1"/>
</dbReference>
<name>A0A367ZPW9_9BACT</name>